<sequence>MVSRAVLSSLSLISTFLNCSSHNFTPVVFQKSKLILSIEIPHNCSILVLLDHNLCPSCQNICLGRDITIQYLESFSSNIDKIW</sequence>
<evidence type="ECO:0000313" key="3">
    <source>
        <dbReference type="Proteomes" id="UP001448207"/>
    </source>
</evidence>
<name>A0ABR3B8K3_PHYBL</name>
<dbReference type="Proteomes" id="UP001448207">
    <property type="component" value="Unassembled WGS sequence"/>
</dbReference>
<comment type="caution">
    <text evidence="2">The sequence shown here is derived from an EMBL/GenBank/DDBJ whole genome shotgun (WGS) entry which is preliminary data.</text>
</comment>
<evidence type="ECO:0008006" key="4">
    <source>
        <dbReference type="Google" id="ProtNLM"/>
    </source>
</evidence>
<dbReference type="EMBL" id="JBCLYO010000002">
    <property type="protein sequence ID" value="KAL0092380.1"/>
    <property type="molecule type" value="Genomic_DNA"/>
</dbReference>
<evidence type="ECO:0000256" key="1">
    <source>
        <dbReference type="SAM" id="SignalP"/>
    </source>
</evidence>
<evidence type="ECO:0000313" key="2">
    <source>
        <dbReference type="EMBL" id="KAL0092380.1"/>
    </source>
</evidence>
<proteinExistence type="predicted"/>
<protein>
    <recommendedName>
        <fullName evidence="4">Secreted protein</fullName>
    </recommendedName>
</protein>
<reference evidence="2 3" key="1">
    <citation type="submission" date="2024-04" db="EMBL/GenBank/DDBJ databases">
        <title>Symmetric and asymmetric DNA N6-adenine methylation regulates different biological responses in Mucorales.</title>
        <authorList>
            <consortium name="Lawrence Berkeley National Laboratory"/>
            <person name="Lax C."/>
            <person name="Mondo S.J."/>
            <person name="Osorio-Concepcion M."/>
            <person name="Muszewska A."/>
            <person name="Corrochano-Luque M."/>
            <person name="Gutierrez G."/>
            <person name="Riley R."/>
            <person name="Lipzen A."/>
            <person name="Guo J."/>
            <person name="Hundley H."/>
            <person name="Amirebrahimi M."/>
            <person name="Ng V."/>
            <person name="Lorenzo-Gutierrez D."/>
            <person name="Binder U."/>
            <person name="Yang J."/>
            <person name="Song Y."/>
            <person name="Canovas D."/>
            <person name="Navarro E."/>
            <person name="Freitag M."/>
            <person name="Gabaldon T."/>
            <person name="Grigoriev I.V."/>
            <person name="Corrochano L.M."/>
            <person name="Nicolas F.E."/>
            <person name="Garre V."/>
        </authorList>
    </citation>
    <scope>NUCLEOTIDE SEQUENCE [LARGE SCALE GENOMIC DNA]</scope>
    <source>
        <strain evidence="2 3">L51</strain>
    </source>
</reference>
<feature type="chain" id="PRO_5045516350" description="Secreted protein" evidence="1">
    <location>
        <begin position="22"/>
        <end position="83"/>
    </location>
</feature>
<keyword evidence="3" id="KW-1185">Reference proteome</keyword>
<organism evidence="2 3">
    <name type="scientific">Phycomyces blakesleeanus</name>
    <dbReference type="NCBI Taxonomy" id="4837"/>
    <lineage>
        <taxon>Eukaryota</taxon>
        <taxon>Fungi</taxon>
        <taxon>Fungi incertae sedis</taxon>
        <taxon>Mucoromycota</taxon>
        <taxon>Mucoromycotina</taxon>
        <taxon>Mucoromycetes</taxon>
        <taxon>Mucorales</taxon>
        <taxon>Phycomycetaceae</taxon>
        <taxon>Phycomyces</taxon>
    </lineage>
</organism>
<gene>
    <name evidence="2" type="ORF">J3Q64DRAFT_1718766</name>
</gene>
<accession>A0ABR3B8K3</accession>
<keyword evidence="1" id="KW-0732">Signal</keyword>
<feature type="signal peptide" evidence="1">
    <location>
        <begin position="1"/>
        <end position="21"/>
    </location>
</feature>